<dbReference type="Proteomes" id="UP000585474">
    <property type="component" value="Unassembled WGS sequence"/>
</dbReference>
<evidence type="ECO:0000313" key="2">
    <source>
        <dbReference type="Proteomes" id="UP000585474"/>
    </source>
</evidence>
<reference evidence="2" key="1">
    <citation type="submission" date="2019-07" db="EMBL/GenBank/DDBJ databases">
        <title>De Novo Assembly of kiwifruit Actinidia rufa.</title>
        <authorList>
            <person name="Sugita-Konishi S."/>
            <person name="Sato K."/>
            <person name="Mori E."/>
            <person name="Abe Y."/>
            <person name="Kisaki G."/>
            <person name="Hamano K."/>
            <person name="Suezawa K."/>
            <person name="Otani M."/>
            <person name="Fukuda T."/>
            <person name="Manabe T."/>
            <person name="Gomi K."/>
            <person name="Tabuchi M."/>
            <person name="Akimitsu K."/>
            <person name="Kataoka I."/>
        </authorList>
    </citation>
    <scope>NUCLEOTIDE SEQUENCE [LARGE SCALE GENOMIC DNA]</scope>
    <source>
        <strain evidence="2">cv. Fuchu</strain>
    </source>
</reference>
<evidence type="ECO:0000313" key="1">
    <source>
        <dbReference type="EMBL" id="GFS44531.1"/>
    </source>
</evidence>
<accession>A0A7J0DZH6</accession>
<gene>
    <name evidence="1" type="ORF">Acr_00g0090920</name>
</gene>
<evidence type="ECO:0008006" key="3">
    <source>
        <dbReference type="Google" id="ProtNLM"/>
    </source>
</evidence>
<protein>
    <recommendedName>
        <fullName evidence="3">Ankyrin repeat family protein</fullName>
    </recommendedName>
</protein>
<comment type="caution">
    <text evidence="1">The sequence shown here is derived from an EMBL/GenBank/DDBJ whole genome shotgun (WGS) entry which is preliminary data.</text>
</comment>
<sequence length="256" mass="28500">MRERQRETRPWCGLWSLEEREREREGGTGMVVWVEKNYWREREVKRKSMEKGGTGMVGAKTNCYLGPEPCHGTFSLVIALLWYQEGGTLVCHAIICQNPDVDVVSFLLDAGDEFDAVDEEKCVWVLHGIYSSTGPTGERISTNLEMFSLLHFVAGTAEASWLLIMAGGDISVKSRDGQSCSSELRVLHFAAGIDLSTLVQLLKMWFSLNSLAKGSHADACKLLSQRGADSGIVKKMGRTALLWLGKVTIQKYFCGR</sequence>
<organism evidence="1 2">
    <name type="scientific">Actinidia rufa</name>
    <dbReference type="NCBI Taxonomy" id="165716"/>
    <lineage>
        <taxon>Eukaryota</taxon>
        <taxon>Viridiplantae</taxon>
        <taxon>Streptophyta</taxon>
        <taxon>Embryophyta</taxon>
        <taxon>Tracheophyta</taxon>
        <taxon>Spermatophyta</taxon>
        <taxon>Magnoliopsida</taxon>
        <taxon>eudicotyledons</taxon>
        <taxon>Gunneridae</taxon>
        <taxon>Pentapetalae</taxon>
        <taxon>asterids</taxon>
        <taxon>Ericales</taxon>
        <taxon>Actinidiaceae</taxon>
        <taxon>Actinidia</taxon>
    </lineage>
</organism>
<dbReference type="EMBL" id="BJWL01000439">
    <property type="protein sequence ID" value="GFS44531.1"/>
    <property type="molecule type" value="Genomic_DNA"/>
</dbReference>
<keyword evidence="2" id="KW-1185">Reference proteome</keyword>
<proteinExistence type="predicted"/>
<dbReference type="InterPro" id="IPR036770">
    <property type="entry name" value="Ankyrin_rpt-contain_sf"/>
</dbReference>
<name>A0A7J0DZH6_9ERIC</name>
<dbReference type="AlphaFoldDB" id="A0A7J0DZH6"/>
<dbReference type="Gene3D" id="1.25.40.20">
    <property type="entry name" value="Ankyrin repeat-containing domain"/>
    <property type="match status" value="1"/>
</dbReference>
<dbReference type="SUPFAM" id="SSF48403">
    <property type="entry name" value="Ankyrin repeat"/>
    <property type="match status" value="1"/>
</dbReference>